<dbReference type="PANTHER" id="PTHR36573:SF1">
    <property type="entry name" value="INTERMEMBRANE PHOSPHOLIPID TRANSPORT SYSTEM BINDING PROTEIN MLAC"/>
    <property type="match status" value="1"/>
</dbReference>
<evidence type="ECO:0000313" key="2">
    <source>
        <dbReference type="EMBL" id="MBT0725840.1"/>
    </source>
</evidence>
<name>A0ABS5T0H0_9GAMM</name>
<keyword evidence="1" id="KW-0732">Signal</keyword>
<reference evidence="2 3" key="1">
    <citation type="submission" date="2020-04" db="EMBL/GenBank/DDBJ databases">
        <title>Genome sequencing of Rosenbergiella species.</title>
        <authorList>
            <person name="Alvarez-Perez S."/>
            <person name="Lievens B."/>
        </authorList>
    </citation>
    <scope>NUCLEOTIDE SEQUENCE [LARGE SCALE GENOMIC DNA]</scope>
    <source>
        <strain evidence="2 3">CdVSA20.1</strain>
    </source>
</reference>
<dbReference type="Pfam" id="PF05494">
    <property type="entry name" value="MlaC"/>
    <property type="match status" value="1"/>
</dbReference>
<sequence>MSKSLFLAGVLAVLPMTISAANAATPTEGVVDQTNPYTLMNQAAAKTFSRLKNEQPQIKQNPTYLRDIVRQELLPYVQIKYAGALVLGRYYNQSTPAQRDAYFAAFGDYLAQAYGQALAMYHGQTYQIEPAQPLGDATMIAIRVSIIDPEGRPPVRLDFQWRKNTQTGKWQAYDMVAEGISMIATKQNEWGDLLRTKGIDGLTAQLKIYANQPITLGQGAK</sequence>
<dbReference type="InterPro" id="IPR042245">
    <property type="entry name" value="Tgt2/MlaC_sf"/>
</dbReference>
<proteinExistence type="predicted"/>
<dbReference type="Proteomes" id="UP000786875">
    <property type="component" value="Unassembled WGS sequence"/>
</dbReference>
<feature type="chain" id="PRO_5046307750" evidence="1">
    <location>
        <begin position="24"/>
        <end position="221"/>
    </location>
</feature>
<accession>A0ABS5T0H0</accession>
<dbReference type="PIRSF" id="PIRSF004649">
    <property type="entry name" value="MlaC"/>
    <property type="match status" value="1"/>
</dbReference>
<dbReference type="PANTHER" id="PTHR36573">
    <property type="entry name" value="INTERMEMBRANE PHOSPHOLIPID TRANSPORT SYSTEM BINDING PROTEIN MLAC"/>
    <property type="match status" value="1"/>
</dbReference>
<comment type="caution">
    <text evidence="2">The sequence shown here is derived from an EMBL/GenBank/DDBJ whole genome shotgun (WGS) entry which is preliminary data.</text>
</comment>
<dbReference type="RefSeq" id="WP_214211588.1">
    <property type="nucleotide sequence ID" value="NZ_JABBFO010000001.1"/>
</dbReference>
<evidence type="ECO:0000256" key="1">
    <source>
        <dbReference type="SAM" id="SignalP"/>
    </source>
</evidence>
<organism evidence="2 3">
    <name type="scientific">Rosenbergiella australiborealis</name>
    <dbReference type="NCBI Taxonomy" id="1544696"/>
    <lineage>
        <taxon>Bacteria</taxon>
        <taxon>Pseudomonadati</taxon>
        <taxon>Pseudomonadota</taxon>
        <taxon>Gammaproteobacteria</taxon>
        <taxon>Enterobacterales</taxon>
        <taxon>Erwiniaceae</taxon>
        <taxon>Rosenbergiella</taxon>
    </lineage>
</organism>
<dbReference type="Gene3D" id="3.10.450.710">
    <property type="entry name" value="Tgt2/MlaC"/>
    <property type="match status" value="1"/>
</dbReference>
<feature type="signal peptide" evidence="1">
    <location>
        <begin position="1"/>
        <end position="23"/>
    </location>
</feature>
<keyword evidence="3" id="KW-1185">Reference proteome</keyword>
<evidence type="ECO:0000313" key="3">
    <source>
        <dbReference type="Proteomes" id="UP000786875"/>
    </source>
</evidence>
<protein>
    <submittedName>
        <fullName evidence="2">Phospholipid-binding protein MlaC</fullName>
    </submittedName>
</protein>
<dbReference type="InterPro" id="IPR008869">
    <property type="entry name" value="MlaC/ttg2D"/>
</dbReference>
<dbReference type="NCBIfam" id="NF011697">
    <property type="entry name" value="PRK15117.1"/>
    <property type="match status" value="1"/>
</dbReference>
<gene>
    <name evidence="2" type="primary">mlaC</name>
    <name evidence="2" type="ORF">HGT73_00250</name>
</gene>
<dbReference type="EMBL" id="JABBFO010000001">
    <property type="protein sequence ID" value="MBT0725840.1"/>
    <property type="molecule type" value="Genomic_DNA"/>
</dbReference>